<protein>
    <submittedName>
        <fullName evidence="1">DUF1853 family protein</fullName>
    </submittedName>
</protein>
<dbReference type="Pfam" id="PF08907">
    <property type="entry name" value="DUF1853"/>
    <property type="match status" value="1"/>
</dbReference>
<reference evidence="1 2" key="1">
    <citation type="submission" date="2020-09" db="EMBL/GenBank/DDBJ databases">
        <title>TT11 complete genome.</title>
        <authorList>
            <person name="Wu Z."/>
        </authorList>
    </citation>
    <scope>NUCLEOTIDE SEQUENCE [LARGE SCALE GENOMIC DNA]</scope>
    <source>
        <strain evidence="1 2">TT11</strain>
    </source>
</reference>
<evidence type="ECO:0000313" key="2">
    <source>
        <dbReference type="Proteomes" id="UP000600588"/>
    </source>
</evidence>
<accession>A0A8J6Q2S0</accession>
<gene>
    <name evidence="1" type="ORF">ICJ83_07555</name>
</gene>
<dbReference type="EMBL" id="JACVXB010000002">
    <property type="protein sequence ID" value="MBD0831985.1"/>
    <property type="molecule type" value="Genomic_DNA"/>
</dbReference>
<dbReference type="RefSeq" id="WP_188229766.1">
    <property type="nucleotide sequence ID" value="NZ_JACVXB010000002.1"/>
</dbReference>
<comment type="caution">
    <text evidence="1">The sequence shown here is derived from an EMBL/GenBank/DDBJ whole genome shotgun (WGS) entry which is preliminary data.</text>
</comment>
<organism evidence="1 2">
    <name type="scientific">Aestuariibaculum sediminum</name>
    <dbReference type="NCBI Taxonomy" id="2770637"/>
    <lineage>
        <taxon>Bacteria</taxon>
        <taxon>Pseudomonadati</taxon>
        <taxon>Bacteroidota</taxon>
        <taxon>Flavobacteriia</taxon>
        <taxon>Flavobacteriales</taxon>
        <taxon>Flavobacteriaceae</taxon>
    </lineage>
</organism>
<keyword evidence="2" id="KW-1185">Reference proteome</keyword>
<sequence length="272" mass="32130">MRDKTIHLQFQYQGYCSTPNLWVGNTVYGLEQFNLPCSRTSKFNGVIADKLRLGKLVERFVSHDLKQHPEISNLVEGLQIQKDKITIGELDALFLFKKQPIHLEIVYKFYLYDPLLGDNELYNWIGPNRKDSLIKKLDKLKNKQLPLLFNSNTKHYLNRFNINANHFDQRVLFRAQLFLPYQGDKNIFNLINPECVQGFYIKMKDLDVFKTSKFYIPSKLDWLLEVSAHVNWLTYSKFKAEIINLITNKTSPLCWVKHPNGIIKKIFIVWWT</sequence>
<dbReference type="InterPro" id="IPR015003">
    <property type="entry name" value="DUF1853"/>
</dbReference>
<dbReference type="Proteomes" id="UP000600588">
    <property type="component" value="Unassembled WGS sequence"/>
</dbReference>
<name>A0A8J6Q2S0_9FLAO</name>
<proteinExistence type="predicted"/>
<evidence type="ECO:0000313" key="1">
    <source>
        <dbReference type="EMBL" id="MBD0831985.1"/>
    </source>
</evidence>
<dbReference type="AlphaFoldDB" id="A0A8J6Q2S0"/>